<protein>
    <recommendedName>
        <fullName evidence="4">Secreted protein</fullName>
    </recommendedName>
</protein>
<reference evidence="2 3" key="1">
    <citation type="submission" date="2022-06" db="EMBL/GenBank/DDBJ databases">
        <title>Sequencing the genomes of 1000 actinobacteria strains.</title>
        <authorList>
            <person name="Klenk H.-P."/>
        </authorList>
    </citation>
    <scope>NUCLEOTIDE SEQUENCE [LARGE SCALE GENOMIC DNA]</scope>
    <source>
        <strain evidence="2 3">DSM 41656</strain>
    </source>
</reference>
<dbReference type="Proteomes" id="UP001206483">
    <property type="component" value="Unassembled WGS sequence"/>
</dbReference>
<gene>
    <name evidence="2" type="ORF">FHR36_005709</name>
</gene>
<sequence length="157" mass="16079">MTAPGSFEPIRGRSVVADRRPAVVLWSLVLIGLLTVLPCAGTARALSGPHPTPAAHTAGPAAATAHHRTTAVTVESRDGIPYVWCAAEGERPMPGNGCSSHAFCAPESQLPNAPPQPAAAVLPRLVAPAALPQCTPPGALVGTDHAPDIHVLQVHRS</sequence>
<evidence type="ECO:0000313" key="2">
    <source>
        <dbReference type="EMBL" id="MCP2312543.1"/>
    </source>
</evidence>
<dbReference type="RefSeq" id="WP_253801682.1">
    <property type="nucleotide sequence ID" value="NZ_BAAAUB010000095.1"/>
</dbReference>
<evidence type="ECO:0008006" key="4">
    <source>
        <dbReference type="Google" id="ProtNLM"/>
    </source>
</evidence>
<proteinExistence type="predicted"/>
<organism evidence="2 3">
    <name type="scientific">Kitasatospora paracochleata</name>
    <dbReference type="NCBI Taxonomy" id="58354"/>
    <lineage>
        <taxon>Bacteria</taxon>
        <taxon>Bacillati</taxon>
        <taxon>Actinomycetota</taxon>
        <taxon>Actinomycetes</taxon>
        <taxon>Kitasatosporales</taxon>
        <taxon>Streptomycetaceae</taxon>
        <taxon>Kitasatospora</taxon>
    </lineage>
</organism>
<dbReference type="EMBL" id="JAMZDX010000005">
    <property type="protein sequence ID" value="MCP2312543.1"/>
    <property type="molecule type" value="Genomic_DNA"/>
</dbReference>
<comment type="caution">
    <text evidence="2">The sequence shown here is derived from an EMBL/GenBank/DDBJ whole genome shotgun (WGS) entry which is preliminary data.</text>
</comment>
<name>A0ABT1J575_9ACTN</name>
<evidence type="ECO:0000313" key="3">
    <source>
        <dbReference type="Proteomes" id="UP001206483"/>
    </source>
</evidence>
<evidence type="ECO:0000256" key="1">
    <source>
        <dbReference type="SAM" id="MobiDB-lite"/>
    </source>
</evidence>
<accession>A0ABT1J575</accession>
<keyword evidence="3" id="KW-1185">Reference proteome</keyword>
<feature type="region of interest" description="Disordered" evidence="1">
    <location>
        <begin position="47"/>
        <end position="66"/>
    </location>
</feature>
<feature type="compositionally biased region" description="Low complexity" evidence="1">
    <location>
        <begin position="53"/>
        <end position="64"/>
    </location>
</feature>